<evidence type="ECO:0000313" key="3">
    <source>
        <dbReference type="Proteomes" id="UP000240572"/>
    </source>
</evidence>
<dbReference type="PANTHER" id="PTHR11735:SF11">
    <property type="entry name" value="TRNA THREONYLCARBAMOYLADENOSINE BIOSYNTHESIS PROTEIN TSAB"/>
    <property type="match status" value="1"/>
</dbReference>
<dbReference type="Pfam" id="PF00814">
    <property type="entry name" value="TsaD"/>
    <property type="match status" value="1"/>
</dbReference>
<dbReference type="NCBIfam" id="TIGR03725">
    <property type="entry name" value="T6A_YeaZ"/>
    <property type="match status" value="1"/>
</dbReference>
<dbReference type="InterPro" id="IPR022496">
    <property type="entry name" value="T6A_TsaB"/>
</dbReference>
<dbReference type="Gene3D" id="3.30.420.200">
    <property type="match status" value="1"/>
</dbReference>
<sequence>MPTLLYIDTSGNTATIALSANGGLKALRRHHQAQEQAAVINLLIEDLLQECNLQLRDLDALCVCAGPGSYTGLRVGLSTAKGIAFALDKPLMLFNKLELIAREFNTQHTASQLVVALKARLGEYFVARYDAAHTVLTEPQHLFEADLDTLLQGQEALLLSDTDLPYTGPRVMIPADYAAGMDSWIAFATARFATGRFDDLAYSEPFYLKAAFTTQSKK</sequence>
<dbReference type="OrthoDB" id="9784166at2"/>
<accession>A0A2P8CYR0</accession>
<dbReference type="Proteomes" id="UP000240572">
    <property type="component" value="Unassembled WGS sequence"/>
</dbReference>
<dbReference type="InterPro" id="IPR043129">
    <property type="entry name" value="ATPase_NBD"/>
</dbReference>
<feature type="domain" description="Gcp-like" evidence="1">
    <location>
        <begin position="37"/>
        <end position="136"/>
    </location>
</feature>
<gene>
    <name evidence="2" type="ORF">B0I18_10973</name>
</gene>
<reference evidence="2 3" key="1">
    <citation type="submission" date="2018-03" db="EMBL/GenBank/DDBJ databases">
        <title>Genomic Encyclopedia of Type Strains, Phase III (KMG-III): the genomes of soil and plant-associated and newly described type strains.</title>
        <authorList>
            <person name="Whitman W."/>
        </authorList>
    </citation>
    <scope>NUCLEOTIDE SEQUENCE [LARGE SCALE GENOMIC DNA]</scope>
    <source>
        <strain evidence="2 3">CGMCC 1.12700</strain>
    </source>
</reference>
<dbReference type="RefSeq" id="WP_106524413.1">
    <property type="nucleotide sequence ID" value="NZ_PYGD01000009.1"/>
</dbReference>
<dbReference type="Gene3D" id="3.30.420.40">
    <property type="match status" value="1"/>
</dbReference>
<evidence type="ECO:0000313" key="2">
    <source>
        <dbReference type="EMBL" id="PSK90067.1"/>
    </source>
</evidence>
<evidence type="ECO:0000259" key="1">
    <source>
        <dbReference type="Pfam" id="PF00814"/>
    </source>
</evidence>
<dbReference type="GO" id="GO:0002949">
    <property type="term" value="P:tRNA threonylcarbamoyladenosine modification"/>
    <property type="evidence" value="ECO:0007669"/>
    <property type="project" value="InterPro"/>
</dbReference>
<protein>
    <submittedName>
        <fullName evidence="2">tRNA threonylcarbamoyladenosine biosynthesis protein TsaB</fullName>
    </submittedName>
</protein>
<dbReference type="EMBL" id="PYGD01000009">
    <property type="protein sequence ID" value="PSK90067.1"/>
    <property type="molecule type" value="Genomic_DNA"/>
</dbReference>
<dbReference type="AlphaFoldDB" id="A0A2P8CYR0"/>
<dbReference type="InterPro" id="IPR000905">
    <property type="entry name" value="Gcp-like_dom"/>
</dbReference>
<keyword evidence="3" id="KW-1185">Reference proteome</keyword>
<comment type="caution">
    <text evidence="2">The sequence shown here is derived from an EMBL/GenBank/DDBJ whole genome shotgun (WGS) entry which is preliminary data.</text>
</comment>
<dbReference type="PANTHER" id="PTHR11735">
    <property type="entry name" value="TRNA N6-ADENOSINE THREONYLCARBAMOYLTRANSFERASE"/>
    <property type="match status" value="1"/>
</dbReference>
<proteinExistence type="predicted"/>
<name>A0A2P8CYR0_9BACT</name>
<dbReference type="SUPFAM" id="SSF53067">
    <property type="entry name" value="Actin-like ATPase domain"/>
    <property type="match status" value="1"/>
</dbReference>
<dbReference type="GO" id="GO:0005829">
    <property type="term" value="C:cytosol"/>
    <property type="evidence" value="ECO:0007669"/>
    <property type="project" value="TreeGrafter"/>
</dbReference>
<organism evidence="2 3">
    <name type="scientific">Taibaiella chishuiensis</name>
    <dbReference type="NCBI Taxonomy" id="1434707"/>
    <lineage>
        <taxon>Bacteria</taxon>
        <taxon>Pseudomonadati</taxon>
        <taxon>Bacteroidota</taxon>
        <taxon>Chitinophagia</taxon>
        <taxon>Chitinophagales</taxon>
        <taxon>Chitinophagaceae</taxon>
        <taxon>Taibaiella</taxon>
    </lineage>
</organism>